<organism evidence="1 2">
    <name type="scientific">Phytophthora palmivora</name>
    <dbReference type="NCBI Taxonomy" id="4796"/>
    <lineage>
        <taxon>Eukaryota</taxon>
        <taxon>Sar</taxon>
        <taxon>Stramenopiles</taxon>
        <taxon>Oomycota</taxon>
        <taxon>Peronosporomycetes</taxon>
        <taxon>Peronosporales</taxon>
        <taxon>Peronosporaceae</taxon>
        <taxon>Phytophthora</taxon>
    </lineage>
</organism>
<dbReference type="AlphaFoldDB" id="A0A2P4XAD3"/>
<keyword evidence="2" id="KW-1185">Reference proteome</keyword>
<evidence type="ECO:0000313" key="1">
    <source>
        <dbReference type="EMBL" id="POM62488.1"/>
    </source>
</evidence>
<dbReference type="Proteomes" id="UP000237271">
    <property type="component" value="Unassembled WGS sequence"/>
</dbReference>
<reference evidence="1 2" key="1">
    <citation type="journal article" date="2017" name="Genome Biol. Evol.">
        <title>Phytophthora megakarya and P. palmivora, closely related causal agents of cacao black pod rot, underwent increases in genome sizes and gene numbers by different mechanisms.</title>
        <authorList>
            <person name="Ali S.S."/>
            <person name="Shao J."/>
            <person name="Lary D.J."/>
            <person name="Kronmiller B."/>
            <person name="Shen D."/>
            <person name="Strem M.D."/>
            <person name="Amoako-Attah I."/>
            <person name="Akrofi A.Y."/>
            <person name="Begoude B.A."/>
            <person name="Ten Hoopen G.M."/>
            <person name="Coulibaly K."/>
            <person name="Kebe B.I."/>
            <person name="Melnick R.L."/>
            <person name="Guiltinan M.J."/>
            <person name="Tyler B.M."/>
            <person name="Meinhardt L.W."/>
            <person name="Bailey B.A."/>
        </authorList>
    </citation>
    <scope>NUCLEOTIDE SEQUENCE [LARGE SCALE GENOMIC DNA]</scope>
    <source>
        <strain evidence="2">sbr112.9</strain>
    </source>
</reference>
<sequence length="131" mass="14551">MILLLDPWTKFSVQYLIQHSKLECSKDGNDKEAREKGVIDDSTDRTIAAGKKMFVDEHREMFCVVNATSTSSANIPASTVSPNLNLIPCVDDDKVICGAAISMVTPETTPLSMLRDQADKVLQEWLQYTVD</sequence>
<gene>
    <name evidence="1" type="ORF">PHPALM_28357</name>
</gene>
<accession>A0A2P4XAD3</accession>
<proteinExistence type="predicted"/>
<dbReference type="EMBL" id="NCKW01015558">
    <property type="protein sequence ID" value="POM62488.1"/>
    <property type="molecule type" value="Genomic_DNA"/>
</dbReference>
<evidence type="ECO:0000313" key="2">
    <source>
        <dbReference type="Proteomes" id="UP000237271"/>
    </source>
</evidence>
<dbReference type="OrthoDB" id="95357at2759"/>
<protein>
    <submittedName>
        <fullName evidence="1">Uncharacterized protein</fullName>
    </submittedName>
</protein>
<name>A0A2P4XAD3_9STRA</name>
<comment type="caution">
    <text evidence="1">The sequence shown here is derived from an EMBL/GenBank/DDBJ whole genome shotgun (WGS) entry which is preliminary data.</text>
</comment>